<dbReference type="Pfam" id="PF00474">
    <property type="entry name" value="SSF"/>
    <property type="match status" value="1"/>
</dbReference>
<evidence type="ECO:0008006" key="9">
    <source>
        <dbReference type="Google" id="ProtNLM"/>
    </source>
</evidence>
<comment type="similarity">
    <text evidence="2">Belongs to the sodium:solute symporter (SSF) (TC 2.A.21) family.</text>
</comment>
<feature type="transmembrane region" description="Helical" evidence="7">
    <location>
        <begin position="313"/>
        <end position="346"/>
    </location>
</feature>
<keyword evidence="5 7" id="KW-1133">Transmembrane helix</keyword>
<proteinExistence type="inferred from homology"/>
<dbReference type="PROSITE" id="PS50283">
    <property type="entry name" value="NA_SOLUT_SYMP_3"/>
    <property type="match status" value="1"/>
</dbReference>
<feature type="non-terminal residue" evidence="8">
    <location>
        <position position="1"/>
    </location>
</feature>
<keyword evidence="3" id="KW-0813">Transport</keyword>
<feature type="transmembrane region" description="Helical" evidence="7">
    <location>
        <begin position="415"/>
        <end position="435"/>
    </location>
</feature>
<keyword evidence="4 7" id="KW-0812">Transmembrane</keyword>
<evidence type="ECO:0000256" key="6">
    <source>
        <dbReference type="ARBA" id="ARBA00023136"/>
    </source>
</evidence>
<evidence type="ECO:0000256" key="2">
    <source>
        <dbReference type="ARBA" id="ARBA00006434"/>
    </source>
</evidence>
<dbReference type="AlphaFoldDB" id="A0A381Y5G4"/>
<sequence>VNSIDPAILFGISLYLIGMLGVGFYASRKIKDSDDFLIAGRRLSLWLCTATLTATWIGGGAILGAAGAAYERGFLGVIADPFGASICLFLAGLFYVRMMRRMKLVTVIDFFEMRFGRTAGLFSSVIMIVVFIGWTGSLLVSIGFVLHALTGIPENVGIVIGTVIVLIYTVAGGMWAVSLTDFFQVIILMTGLAVAFPIIAHQFGGIREFFAAAPEGSFRMIPQDATFPEWLGYIRMWMVAAFGFLAGQDLIQRALSSKNENVAQNSAYLSSILYLIFGLLAVLMGIAGSVLMPGLENPELIIPKLAMEYLPPLLIVVFISALLAAVMSSADSSILATASVFGNNLLPHLPGGLRKKGTLWWTRCTIPISALIAMLVALYVGEVYNLLLDSFSILLVGLFIPLTAGIWWPRANTPGGVVSMFSGTLAWIFFMWVTPELPADVIGWCVGLVMLIIVTLITSKTSPALPLTDANGNKIEYSDRLGTLSPFKKTSVT</sequence>
<dbReference type="InterPro" id="IPR050277">
    <property type="entry name" value="Sodium:Solute_Symporter"/>
</dbReference>
<feature type="transmembrane region" description="Helical" evidence="7">
    <location>
        <begin position="182"/>
        <end position="200"/>
    </location>
</feature>
<protein>
    <recommendedName>
        <fullName evidence="9">Sodium:solute symporter</fullName>
    </recommendedName>
</protein>
<evidence type="ECO:0000256" key="4">
    <source>
        <dbReference type="ARBA" id="ARBA00022692"/>
    </source>
</evidence>
<accession>A0A381Y5G4</accession>
<dbReference type="Gene3D" id="1.20.1730.10">
    <property type="entry name" value="Sodium/glucose cotransporter"/>
    <property type="match status" value="1"/>
</dbReference>
<feature type="transmembrane region" description="Helical" evidence="7">
    <location>
        <begin position="386"/>
        <end position="408"/>
    </location>
</feature>
<organism evidence="8">
    <name type="scientific">marine metagenome</name>
    <dbReference type="NCBI Taxonomy" id="408172"/>
    <lineage>
        <taxon>unclassified sequences</taxon>
        <taxon>metagenomes</taxon>
        <taxon>ecological metagenomes</taxon>
    </lineage>
</organism>
<feature type="transmembrane region" description="Helical" evidence="7">
    <location>
        <begin position="272"/>
        <end position="293"/>
    </location>
</feature>
<dbReference type="NCBIfam" id="TIGR00813">
    <property type="entry name" value="sss"/>
    <property type="match status" value="1"/>
</dbReference>
<feature type="transmembrane region" description="Helical" evidence="7">
    <location>
        <begin position="230"/>
        <end position="251"/>
    </location>
</feature>
<dbReference type="GO" id="GO:0005886">
    <property type="term" value="C:plasma membrane"/>
    <property type="evidence" value="ECO:0007669"/>
    <property type="project" value="TreeGrafter"/>
</dbReference>
<reference evidence="8" key="1">
    <citation type="submission" date="2018-05" db="EMBL/GenBank/DDBJ databases">
        <authorList>
            <person name="Lanie J.A."/>
            <person name="Ng W.-L."/>
            <person name="Kazmierczak K.M."/>
            <person name="Andrzejewski T.M."/>
            <person name="Davidsen T.M."/>
            <person name="Wayne K.J."/>
            <person name="Tettelin H."/>
            <person name="Glass J.I."/>
            <person name="Rusch D."/>
            <person name="Podicherti R."/>
            <person name="Tsui H.-C.T."/>
            <person name="Winkler M.E."/>
        </authorList>
    </citation>
    <scope>NUCLEOTIDE SEQUENCE</scope>
</reference>
<feature type="transmembrane region" description="Helical" evidence="7">
    <location>
        <begin position="6"/>
        <end position="25"/>
    </location>
</feature>
<feature type="transmembrane region" description="Helical" evidence="7">
    <location>
        <begin position="45"/>
        <end position="68"/>
    </location>
</feature>
<gene>
    <name evidence="8" type="ORF">METZ01_LOCUS125108</name>
</gene>
<dbReference type="CDD" id="cd11474">
    <property type="entry name" value="SLC5sbd_CHT"/>
    <property type="match status" value="1"/>
</dbReference>
<dbReference type="PANTHER" id="PTHR48086:SF7">
    <property type="entry name" value="SODIUM-SOLUTE SYMPORTER-RELATED"/>
    <property type="match status" value="1"/>
</dbReference>
<evidence type="ECO:0000313" key="8">
    <source>
        <dbReference type="EMBL" id="SVA72254.1"/>
    </source>
</evidence>
<keyword evidence="6 7" id="KW-0472">Membrane</keyword>
<dbReference type="InterPro" id="IPR038377">
    <property type="entry name" value="Na/Glc_symporter_sf"/>
</dbReference>
<dbReference type="GO" id="GO:0022857">
    <property type="term" value="F:transmembrane transporter activity"/>
    <property type="evidence" value="ECO:0007669"/>
    <property type="project" value="InterPro"/>
</dbReference>
<feature type="transmembrane region" description="Helical" evidence="7">
    <location>
        <begin position="156"/>
        <end position="175"/>
    </location>
</feature>
<dbReference type="EMBL" id="UINC01017432">
    <property type="protein sequence ID" value="SVA72254.1"/>
    <property type="molecule type" value="Genomic_DNA"/>
</dbReference>
<evidence type="ECO:0000256" key="5">
    <source>
        <dbReference type="ARBA" id="ARBA00022989"/>
    </source>
</evidence>
<comment type="subcellular location">
    <subcellularLocation>
        <location evidence="1">Membrane</location>
        <topology evidence="1">Multi-pass membrane protein</topology>
    </subcellularLocation>
</comment>
<dbReference type="PANTHER" id="PTHR48086">
    <property type="entry name" value="SODIUM/PROLINE SYMPORTER-RELATED"/>
    <property type="match status" value="1"/>
</dbReference>
<dbReference type="InterPro" id="IPR001734">
    <property type="entry name" value="Na/solute_symporter"/>
</dbReference>
<name>A0A381Y5G4_9ZZZZ</name>
<feature type="transmembrane region" description="Helical" evidence="7">
    <location>
        <begin position="358"/>
        <end position="380"/>
    </location>
</feature>
<evidence type="ECO:0000256" key="7">
    <source>
        <dbReference type="SAM" id="Phobius"/>
    </source>
</evidence>
<feature type="transmembrane region" description="Helical" evidence="7">
    <location>
        <begin position="74"/>
        <end position="98"/>
    </location>
</feature>
<evidence type="ECO:0000256" key="3">
    <source>
        <dbReference type="ARBA" id="ARBA00022448"/>
    </source>
</evidence>
<feature type="transmembrane region" description="Helical" evidence="7">
    <location>
        <begin position="441"/>
        <end position="458"/>
    </location>
</feature>
<evidence type="ECO:0000256" key="1">
    <source>
        <dbReference type="ARBA" id="ARBA00004141"/>
    </source>
</evidence>
<feature type="transmembrane region" description="Helical" evidence="7">
    <location>
        <begin position="119"/>
        <end position="144"/>
    </location>
</feature>